<dbReference type="GO" id="GO:0051301">
    <property type="term" value="P:cell division"/>
    <property type="evidence" value="ECO:0007669"/>
    <property type="project" value="UniProtKB-UniRule"/>
</dbReference>
<dbReference type="OrthoDB" id="538811at2759"/>
<protein>
    <recommendedName>
        <fullName evidence="1">BRISC and BRCA1-A complex member 2</fullName>
    </recommendedName>
</protein>
<name>A0A1A6G027_NEOLE</name>
<keyword evidence="1" id="KW-0498">Mitosis</keyword>
<proteinExistence type="inferred from homology"/>
<dbReference type="GO" id="GO:0006915">
    <property type="term" value="P:apoptotic process"/>
    <property type="evidence" value="ECO:0007669"/>
    <property type="project" value="UniProtKB-UniRule"/>
</dbReference>
<sequence length="109" mass="12376">MMRCQVCLGYHALRRLGSKTSVPCALVLSVPSEAPRLFISLLFQEEDVSLTMCLRCATCSPTRGVVEYDAEGFTKLTLLLMWKDFCFLVHSEYTFAMQICLGIFYCNNQ</sequence>
<dbReference type="Pfam" id="PF06113">
    <property type="entry name" value="BRE"/>
    <property type="match status" value="1"/>
</dbReference>
<dbReference type="GO" id="GO:0005737">
    <property type="term" value="C:cytoplasm"/>
    <property type="evidence" value="ECO:0007669"/>
    <property type="project" value="UniProtKB-SubCell"/>
</dbReference>
<dbReference type="Proteomes" id="UP000092124">
    <property type="component" value="Unassembled WGS sequence"/>
</dbReference>
<evidence type="ECO:0000313" key="3">
    <source>
        <dbReference type="Proteomes" id="UP000092124"/>
    </source>
</evidence>
<keyword evidence="1" id="KW-0131">Cell cycle</keyword>
<dbReference type="GO" id="GO:0007095">
    <property type="term" value="P:mitotic G2 DNA damage checkpoint signaling"/>
    <property type="evidence" value="ECO:0007669"/>
    <property type="project" value="UniProtKB-UniRule"/>
</dbReference>
<comment type="similarity">
    <text evidence="1">Belongs to the BABAM2 family.</text>
</comment>
<keyword evidence="1" id="KW-0234">DNA repair</keyword>
<dbReference type="GO" id="GO:0006302">
    <property type="term" value="P:double-strand break repair"/>
    <property type="evidence" value="ECO:0007669"/>
    <property type="project" value="UniProtKB-UniRule"/>
</dbReference>
<dbReference type="GO" id="GO:0045739">
    <property type="term" value="P:positive regulation of DNA repair"/>
    <property type="evidence" value="ECO:0007669"/>
    <property type="project" value="UniProtKB-UniRule"/>
</dbReference>
<keyword evidence="1" id="KW-0227">DNA damage</keyword>
<comment type="function">
    <text evidence="1">May play a role in homeostasis or cellular differentiation in cells of neural, epithelial and germline origins. May also act as a death receptor-associated anti-apoptotic protein, which inhibits the mitochondrial apoptotic pathway.</text>
</comment>
<comment type="subunit">
    <text evidence="1">Component of the ARISC complex. Component of the BRCA1-A complex. Component of the BRISC complex. Binds polyubiquitin.</text>
</comment>
<dbReference type="AlphaFoldDB" id="A0A1A6G027"/>
<keyword evidence="1" id="KW-0132">Cell division</keyword>
<dbReference type="GO" id="GO:0006325">
    <property type="term" value="P:chromatin organization"/>
    <property type="evidence" value="ECO:0007669"/>
    <property type="project" value="UniProtKB-UniRule"/>
</dbReference>
<keyword evidence="1" id="KW-0156">Chromatin regulator</keyword>
<organism evidence="2 3">
    <name type="scientific">Neotoma lepida</name>
    <name type="common">Desert woodrat</name>
    <dbReference type="NCBI Taxonomy" id="56216"/>
    <lineage>
        <taxon>Eukaryota</taxon>
        <taxon>Metazoa</taxon>
        <taxon>Chordata</taxon>
        <taxon>Craniata</taxon>
        <taxon>Vertebrata</taxon>
        <taxon>Euteleostomi</taxon>
        <taxon>Mammalia</taxon>
        <taxon>Eutheria</taxon>
        <taxon>Euarchontoglires</taxon>
        <taxon>Glires</taxon>
        <taxon>Rodentia</taxon>
        <taxon>Myomorpha</taxon>
        <taxon>Muroidea</taxon>
        <taxon>Cricetidae</taxon>
        <taxon>Neotominae</taxon>
        <taxon>Neotoma</taxon>
    </lineage>
</organism>
<dbReference type="GO" id="GO:0070531">
    <property type="term" value="C:BRCA1-A complex"/>
    <property type="evidence" value="ECO:0007669"/>
    <property type="project" value="UniProtKB-UniRule"/>
</dbReference>
<gene>
    <name evidence="2" type="ORF">A6R68_09671</name>
</gene>
<comment type="domain">
    <text evidence="1">Contains 2 ubiquitin-conjugating enzyme family-like (UEV-like) regions. These regions lack the critical Cys residues required for ubiquitination but retain the ability to bind ubiquitin.</text>
</comment>
<dbReference type="GO" id="GO:0070552">
    <property type="term" value="C:BRISC complex"/>
    <property type="evidence" value="ECO:0007669"/>
    <property type="project" value="UniProtKB-UniRule"/>
</dbReference>
<keyword evidence="1" id="KW-0963">Cytoplasm</keyword>
<keyword evidence="1" id="KW-0053">Apoptosis</keyword>
<reference evidence="2 3" key="1">
    <citation type="submission" date="2016-06" db="EMBL/GenBank/DDBJ databases">
        <title>The Draft Genome Sequence and Annotation of the Desert Woodrat Neotoma lepida.</title>
        <authorList>
            <person name="Campbell M."/>
            <person name="Oakeson K.F."/>
            <person name="Yandell M."/>
            <person name="Halpert J.R."/>
            <person name="Dearing D."/>
        </authorList>
    </citation>
    <scope>NUCLEOTIDE SEQUENCE [LARGE SCALE GENOMIC DNA]</scope>
    <source>
        <strain evidence="2">417</strain>
        <tissue evidence="2">Liver</tissue>
    </source>
</reference>
<keyword evidence="1" id="KW-0833">Ubl conjugation pathway</keyword>
<dbReference type="InterPro" id="IPR010358">
    <property type="entry name" value="BRE"/>
</dbReference>
<comment type="caution">
    <text evidence="2">The sequence shown here is derived from an EMBL/GenBank/DDBJ whole genome shotgun (WGS) entry which is preliminary data.</text>
</comment>
<accession>A0A1A6G027</accession>
<keyword evidence="1" id="KW-0539">Nucleus</keyword>
<evidence type="ECO:0000256" key="1">
    <source>
        <dbReference type="RuleBase" id="RU368019"/>
    </source>
</evidence>
<comment type="subcellular location">
    <subcellularLocation>
        <location evidence="1">Cytoplasm</location>
    </subcellularLocation>
    <subcellularLocation>
        <location evidence="1">Nucleus</location>
    </subcellularLocation>
    <text evidence="1">Localizes at sites of DNA damage at double-strand breaks (DSBs).</text>
</comment>
<dbReference type="GO" id="GO:0010212">
    <property type="term" value="P:response to ionizing radiation"/>
    <property type="evidence" value="ECO:0007669"/>
    <property type="project" value="UniProtKB-UniRule"/>
</dbReference>
<feature type="non-terminal residue" evidence="2">
    <location>
        <position position="109"/>
    </location>
</feature>
<evidence type="ECO:0000313" key="2">
    <source>
        <dbReference type="EMBL" id="OBS59204.1"/>
    </source>
</evidence>
<dbReference type="GO" id="GO:0031593">
    <property type="term" value="F:polyubiquitin modification-dependent protein binding"/>
    <property type="evidence" value="ECO:0007669"/>
    <property type="project" value="UniProtKB-UniRule"/>
</dbReference>
<dbReference type="EMBL" id="LZPO01108447">
    <property type="protein sequence ID" value="OBS59204.1"/>
    <property type="molecule type" value="Genomic_DNA"/>
</dbReference>
<keyword evidence="3" id="KW-1185">Reference proteome</keyword>